<feature type="transmembrane region" description="Helical" evidence="1">
    <location>
        <begin position="984"/>
        <end position="1004"/>
    </location>
</feature>
<evidence type="ECO:0000313" key="3">
    <source>
        <dbReference type="Proteomes" id="UP000176751"/>
    </source>
</evidence>
<dbReference type="STRING" id="1797737.A2196_02310"/>
<feature type="transmembrane region" description="Helical" evidence="1">
    <location>
        <begin position="39"/>
        <end position="58"/>
    </location>
</feature>
<evidence type="ECO:0000313" key="2">
    <source>
        <dbReference type="EMBL" id="OGE01696.1"/>
    </source>
</evidence>
<dbReference type="GO" id="GO:0005886">
    <property type="term" value="C:plasma membrane"/>
    <property type="evidence" value="ECO:0007669"/>
    <property type="project" value="TreeGrafter"/>
</dbReference>
<organism evidence="2 3">
    <name type="scientific">Candidatus Curtissbacteria bacterium RIFOXYA1_FULL_41_14</name>
    <dbReference type="NCBI Taxonomy" id="1797737"/>
    <lineage>
        <taxon>Bacteria</taxon>
        <taxon>Candidatus Curtissiibacteriota</taxon>
    </lineage>
</organism>
<feature type="transmembrane region" description="Helical" evidence="1">
    <location>
        <begin position="458"/>
        <end position="483"/>
    </location>
</feature>
<dbReference type="Gene3D" id="3.30.70.1320">
    <property type="entry name" value="Multidrug efflux transporter AcrB pore domain like"/>
    <property type="match status" value="1"/>
</dbReference>
<evidence type="ECO:0008006" key="4">
    <source>
        <dbReference type="Google" id="ProtNLM"/>
    </source>
</evidence>
<feature type="transmembrane region" description="Helical" evidence="1">
    <location>
        <begin position="418"/>
        <end position="438"/>
    </location>
</feature>
<protein>
    <recommendedName>
        <fullName evidence="4">SSD domain-containing protein</fullName>
    </recommendedName>
</protein>
<feature type="transmembrane region" description="Helical" evidence="1">
    <location>
        <begin position="1010"/>
        <end position="1035"/>
    </location>
</feature>
<dbReference type="SUPFAM" id="SSF82693">
    <property type="entry name" value="Multidrug efflux transporter AcrB pore domain, PN1, PN2, PC1 and PC2 subdomains"/>
    <property type="match status" value="2"/>
</dbReference>
<keyword evidence="1" id="KW-1133">Transmembrane helix</keyword>
<feature type="transmembrane region" description="Helical" evidence="1">
    <location>
        <begin position="958"/>
        <end position="977"/>
    </location>
</feature>
<dbReference type="Gene3D" id="3.30.70.1430">
    <property type="entry name" value="Multidrug efflux transporter AcrB pore domain"/>
    <property type="match status" value="2"/>
</dbReference>
<keyword evidence="1" id="KW-0812">Transmembrane</keyword>
<comment type="caution">
    <text evidence="2">The sequence shown here is derived from an EMBL/GenBank/DDBJ whole genome shotgun (WGS) entry which is preliminary data.</text>
</comment>
<feature type="transmembrane region" description="Helical" evidence="1">
    <location>
        <begin position="489"/>
        <end position="516"/>
    </location>
</feature>
<proteinExistence type="predicted"/>
<dbReference type="SUPFAM" id="SSF82866">
    <property type="entry name" value="Multidrug efflux transporter AcrB transmembrane domain"/>
    <property type="match status" value="2"/>
</dbReference>
<dbReference type="InterPro" id="IPR027463">
    <property type="entry name" value="AcrB_DN_DC_subdom"/>
</dbReference>
<dbReference type="Proteomes" id="UP000176751">
    <property type="component" value="Unassembled WGS sequence"/>
</dbReference>
<dbReference type="PANTHER" id="PTHR32063:SF0">
    <property type="entry name" value="SWARMING MOTILITY PROTEIN SWRC"/>
    <property type="match status" value="1"/>
</dbReference>
<dbReference type="SUPFAM" id="SSF82714">
    <property type="entry name" value="Multidrug efflux transporter AcrB TolC docking domain, DN and DC subdomains"/>
    <property type="match status" value="2"/>
</dbReference>
<feature type="transmembrane region" description="Helical" evidence="1">
    <location>
        <begin position="393"/>
        <end position="412"/>
    </location>
</feature>
<reference evidence="2 3" key="1">
    <citation type="journal article" date="2016" name="Nat. Commun.">
        <title>Thousands of microbial genomes shed light on interconnected biogeochemical processes in an aquifer system.</title>
        <authorList>
            <person name="Anantharaman K."/>
            <person name="Brown C.T."/>
            <person name="Hug L.A."/>
            <person name="Sharon I."/>
            <person name="Castelle C.J."/>
            <person name="Probst A.J."/>
            <person name="Thomas B.C."/>
            <person name="Singh A."/>
            <person name="Wilkins M.J."/>
            <person name="Karaoz U."/>
            <person name="Brodie E.L."/>
            <person name="Williams K.H."/>
            <person name="Hubbard S.S."/>
            <person name="Banfield J.F."/>
        </authorList>
    </citation>
    <scope>NUCLEOTIDE SEQUENCE [LARGE SCALE GENOMIC DNA]</scope>
</reference>
<dbReference type="PANTHER" id="PTHR32063">
    <property type="match status" value="1"/>
</dbReference>
<evidence type="ECO:0000256" key="1">
    <source>
        <dbReference type="SAM" id="Phobius"/>
    </source>
</evidence>
<dbReference type="Gene3D" id="3.30.2090.10">
    <property type="entry name" value="Multidrug efflux transporter AcrB TolC docking domain, DN and DC subdomains"/>
    <property type="match status" value="2"/>
</dbReference>
<dbReference type="EMBL" id="MFCA01000025">
    <property type="protein sequence ID" value="OGE01696.1"/>
    <property type="molecule type" value="Genomic_DNA"/>
</dbReference>
<dbReference type="AlphaFoldDB" id="A0A1F5HCA1"/>
<feature type="transmembrane region" description="Helical" evidence="1">
    <location>
        <begin position="523"/>
        <end position="543"/>
    </location>
</feature>
<feature type="transmembrane region" description="Helical" evidence="1">
    <location>
        <begin position="628"/>
        <end position="647"/>
    </location>
</feature>
<dbReference type="InterPro" id="IPR001036">
    <property type="entry name" value="Acrflvin-R"/>
</dbReference>
<dbReference type="Pfam" id="PF00873">
    <property type="entry name" value="ACR_tran"/>
    <property type="match status" value="2"/>
</dbReference>
<feature type="transmembrane region" description="Helical" evidence="1">
    <location>
        <begin position="364"/>
        <end position="381"/>
    </location>
</feature>
<name>A0A1F5HCA1_9BACT</name>
<gene>
    <name evidence="2" type="ORF">A2196_02310</name>
</gene>
<dbReference type="PRINTS" id="PR00702">
    <property type="entry name" value="ACRIFLAVINRP"/>
</dbReference>
<dbReference type="GO" id="GO:0042910">
    <property type="term" value="F:xenobiotic transmembrane transporter activity"/>
    <property type="evidence" value="ECO:0007669"/>
    <property type="project" value="TreeGrafter"/>
</dbReference>
<feature type="transmembrane region" description="Helical" evidence="1">
    <location>
        <begin position="1056"/>
        <end position="1075"/>
    </location>
</feature>
<accession>A0A1F5HCA1</accession>
<feature type="transmembrane region" description="Helical" evidence="1">
    <location>
        <begin position="549"/>
        <end position="567"/>
    </location>
</feature>
<dbReference type="Gene3D" id="3.30.70.1440">
    <property type="entry name" value="Multidrug efflux transporter AcrB pore domain"/>
    <property type="match status" value="1"/>
</dbReference>
<dbReference type="Gene3D" id="1.20.1640.10">
    <property type="entry name" value="Multidrug efflux transporter AcrB transmembrane domain"/>
    <property type="match status" value="2"/>
</dbReference>
<feature type="transmembrane region" description="Helical" evidence="1">
    <location>
        <begin position="1087"/>
        <end position="1109"/>
    </location>
</feature>
<keyword evidence="1" id="KW-0472">Membrane</keyword>
<sequence>MAKISKTNSREISTYLKRLKFDPKLAGAWIARYLVNLRLVLLLVTAATVAGIASYIQLPRSLTPDIKIPLVIISTVLPGAGPADIESLITNPIEDSLQSLERIQDIQSTSTDSVSIVTIQFESGVDAEKAKTDVQSQISGITDFPQDAQTPRIDRLDFENTPVWTFDVTGMGDEASLFRFANDLKDELEGLPSVDRVEISGLEEQEVEVVIKPELVSAFSLNPQQVIGAVTTSLNALPAGNVVSDNLSLGLSMDPAIVDIDDIRNLKLNILGKTLLLSDIAEVAERSKPDQASSFIQNAQGETFKAVSFNVFRVSGINIENAADEAKDVVNSRIEASNGMFSVLTIQDLGELISEQFGELQRDFILTVILVVAILFIFLGARQAMVSSLTAPITFFITFIVMNTAGIGLNFISIFSLLLSLGLLVDDTIVVISATTAYHRAGKFTPVQTGLLVFKDFLAPVLTTTITTVWAFIPLLLTAGIIGEFIKPIPIVTSTTLIASIFTALFIALPLVIFLLKPQMPRRVIILIRLLLIGVVISGFAILMPRNPLLPLLILAFVVFLAVTYRVRRNLASSVLRYKFAKKTTIFFRVEFTKYLDQGIVSFATISYFYKRLITKILTSPSARVKTIAVVVIFSLFSYLLFPLGLVKNEFFPSTDQDSIYVSVELPAGTKLPVTTQEAKDLLSYFKDIPDVNFVVVDVGRTFSQFGQTPGTVNNNILFSVHLNEKRDRSSSQIAEITRSKFAAYTKGKVSVEELAGGPPVGADLEIKLFGDDLALLNENADQVINYLSKQAGVVNADKTIKPGASKLVFVPDKQKIADNGLTNDQVGLWLRFYLSGLSASEIKLEAQNNVTRDIVIRLDKMTPSIESLTSLNIPTATGRLLPLSYLGEVKLEQNPTQITHADFKRIISVTGDVIAGFSVMDENRKLESFADSLELPLGYSWETGGVNEENQRSVESILQAMLISFILIVVTMIIQFNSYRRALIVMLVIPLSIAGVFIVFGLTNTPLTFPGLVGVLALFGIVVKNAILVVDKIVANIKTGLPYIESIADGASSRLEPIALTSMATIFGLIPITLSDPLWRGLGGAIIAGLTFSGTIMLLFIPVVYYYMFREEKRRGRKPA</sequence>